<sequence>MWRFVLVSFVALGWSFYVLSGGADYEPVENSIQVQSQIERPDPAPSETRQETMNRQLQTLAQVEAVMNGMEETEAKTEELSVTLAATRTDGPGIIEAEARRPKAELLTMNISDRSFESQESIDAAVASALGEPSIDPSQLRWVKEGMVDLRSGPGLTFDRVAQITKGTEVAVLEDPGHGWLNVRIVDSYETGWLAEWLVTEPE</sequence>
<reference evidence="2 4" key="1">
    <citation type="submission" date="2015-04" db="EMBL/GenBank/DDBJ databases">
        <title>The draft genome sequence of Roseovarius indicus B108T.</title>
        <authorList>
            <person name="Li G."/>
            <person name="Lai Q."/>
            <person name="Shao Z."/>
            <person name="Yan P."/>
        </authorList>
    </citation>
    <scope>NUCLEOTIDE SEQUENCE [LARGE SCALE GENOMIC DNA]</scope>
    <source>
        <strain evidence="2 4">B108</strain>
    </source>
</reference>
<dbReference type="Pfam" id="PF08239">
    <property type="entry name" value="SH3_3"/>
    <property type="match status" value="1"/>
</dbReference>
<name>A0A0T5NQM0_9RHOB</name>
<evidence type="ECO:0000313" key="3">
    <source>
        <dbReference type="EMBL" id="QEW24427.1"/>
    </source>
</evidence>
<dbReference type="EMBL" id="CP031598">
    <property type="protein sequence ID" value="QEW24427.1"/>
    <property type="molecule type" value="Genomic_DNA"/>
</dbReference>
<dbReference type="RefSeq" id="WP_057822004.1">
    <property type="nucleotide sequence ID" value="NZ_CP031598.1"/>
</dbReference>
<evidence type="ECO:0000313" key="2">
    <source>
        <dbReference type="EMBL" id="KRS11194.1"/>
    </source>
</evidence>
<keyword evidence="4" id="KW-1185">Reference proteome</keyword>
<dbReference type="EMBL" id="LAXI01000058">
    <property type="protein sequence ID" value="KRS11194.1"/>
    <property type="molecule type" value="Genomic_DNA"/>
</dbReference>
<dbReference type="KEGG" id="rid:RIdsm_00205"/>
<dbReference type="Gene3D" id="2.30.30.40">
    <property type="entry name" value="SH3 Domains"/>
    <property type="match status" value="1"/>
</dbReference>
<dbReference type="PATRIC" id="fig|540747.5.peg.5191"/>
<dbReference type="InterPro" id="IPR003646">
    <property type="entry name" value="SH3-like_bac-type"/>
</dbReference>
<dbReference type="AlphaFoldDB" id="A0A0T5NQM0"/>
<dbReference type="STRING" id="540747.SAMN04488031_1345"/>
<feature type="domain" description="SH3b" evidence="1">
    <location>
        <begin position="138"/>
        <end position="202"/>
    </location>
</feature>
<accession>A0A0T5NQM0</accession>
<evidence type="ECO:0000259" key="1">
    <source>
        <dbReference type="PROSITE" id="PS51781"/>
    </source>
</evidence>
<dbReference type="PROSITE" id="PS51781">
    <property type="entry name" value="SH3B"/>
    <property type="match status" value="1"/>
</dbReference>
<reference evidence="3 5" key="2">
    <citation type="submission" date="2018-08" db="EMBL/GenBank/DDBJ databases">
        <title>Genetic Globetrotter - A new plasmid hitch-hiking vast phylogenetic and geographic distances.</title>
        <authorList>
            <person name="Vollmers J."/>
            <person name="Petersen J."/>
        </authorList>
    </citation>
    <scope>NUCLEOTIDE SEQUENCE [LARGE SCALE GENOMIC DNA]</scope>
    <source>
        <strain evidence="3 5">DSM 26383</strain>
    </source>
</reference>
<gene>
    <name evidence="3" type="ORF">RIdsm_00205</name>
    <name evidence="2" type="ORF">XM52_28725</name>
</gene>
<dbReference type="Proteomes" id="UP000325785">
    <property type="component" value="Chromosome"/>
</dbReference>
<evidence type="ECO:0000313" key="5">
    <source>
        <dbReference type="Proteomes" id="UP000325785"/>
    </source>
</evidence>
<protein>
    <recommendedName>
        <fullName evidence="1">SH3b domain-containing protein</fullName>
    </recommendedName>
</protein>
<dbReference type="Proteomes" id="UP000051401">
    <property type="component" value="Unassembled WGS sequence"/>
</dbReference>
<organism evidence="2 4">
    <name type="scientific">Roseovarius indicus</name>
    <dbReference type="NCBI Taxonomy" id="540747"/>
    <lineage>
        <taxon>Bacteria</taxon>
        <taxon>Pseudomonadati</taxon>
        <taxon>Pseudomonadota</taxon>
        <taxon>Alphaproteobacteria</taxon>
        <taxon>Rhodobacterales</taxon>
        <taxon>Roseobacteraceae</taxon>
        <taxon>Roseovarius</taxon>
    </lineage>
</organism>
<evidence type="ECO:0000313" key="4">
    <source>
        <dbReference type="Proteomes" id="UP000051401"/>
    </source>
</evidence>
<proteinExistence type="predicted"/>
<dbReference type="OrthoDB" id="7433551at2"/>